<evidence type="ECO:0000256" key="3">
    <source>
        <dbReference type="ARBA" id="ARBA00006958"/>
    </source>
</evidence>
<keyword evidence="5" id="KW-0479">Metal-binding</keyword>
<accession>A0A151IV96</accession>
<evidence type="ECO:0000259" key="8">
    <source>
        <dbReference type="Pfam" id="PF13359"/>
    </source>
</evidence>
<keyword evidence="6" id="KW-0378">Hydrolase</keyword>
<dbReference type="Proteomes" id="UP000078492">
    <property type="component" value="Unassembled WGS sequence"/>
</dbReference>
<reference evidence="9 10" key="1">
    <citation type="submission" date="2015-09" db="EMBL/GenBank/DDBJ databases">
        <title>Trachymyrmex cornetzi WGS genome.</title>
        <authorList>
            <person name="Nygaard S."/>
            <person name="Hu H."/>
            <person name="Boomsma J."/>
            <person name="Zhang G."/>
        </authorList>
    </citation>
    <scope>NUCLEOTIDE SEQUENCE [LARGE SCALE GENOMIC DNA]</scope>
    <source>
        <strain evidence="9">Tcor2-1</strain>
        <tissue evidence="9">Whole body</tissue>
    </source>
</reference>
<keyword evidence="7" id="KW-0539">Nucleus</keyword>
<name>A0A151IV96_9HYME</name>
<dbReference type="GO" id="GO:0005634">
    <property type="term" value="C:nucleus"/>
    <property type="evidence" value="ECO:0007669"/>
    <property type="project" value="UniProtKB-SubCell"/>
</dbReference>
<dbReference type="GO" id="GO:0004518">
    <property type="term" value="F:nuclease activity"/>
    <property type="evidence" value="ECO:0007669"/>
    <property type="project" value="UniProtKB-KW"/>
</dbReference>
<evidence type="ECO:0000256" key="6">
    <source>
        <dbReference type="ARBA" id="ARBA00022801"/>
    </source>
</evidence>
<dbReference type="PANTHER" id="PTHR22930">
    <property type="match status" value="1"/>
</dbReference>
<gene>
    <name evidence="9" type="ORF">ALC57_16385</name>
</gene>
<evidence type="ECO:0000256" key="5">
    <source>
        <dbReference type="ARBA" id="ARBA00022723"/>
    </source>
</evidence>
<evidence type="ECO:0000256" key="1">
    <source>
        <dbReference type="ARBA" id="ARBA00001968"/>
    </source>
</evidence>
<dbReference type="GO" id="GO:0016787">
    <property type="term" value="F:hydrolase activity"/>
    <property type="evidence" value="ECO:0007669"/>
    <property type="project" value="UniProtKB-KW"/>
</dbReference>
<dbReference type="InterPro" id="IPR045249">
    <property type="entry name" value="HARBI1-like"/>
</dbReference>
<dbReference type="Pfam" id="PF13359">
    <property type="entry name" value="DDE_Tnp_4"/>
    <property type="match status" value="1"/>
</dbReference>
<proteinExistence type="inferred from homology"/>
<protein>
    <submittedName>
        <fullName evidence="9">Putative nuclease HARBI1</fullName>
    </submittedName>
</protein>
<feature type="domain" description="DDE Tnp4" evidence="8">
    <location>
        <begin position="116"/>
        <end position="207"/>
    </location>
</feature>
<comment type="subcellular location">
    <subcellularLocation>
        <location evidence="2">Nucleus</location>
    </subcellularLocation>
</comment>
<evidence type="ECO:0000313" key="9">
    <source>
        <dbReference type="EMBL" id="KYN11466.1"/>
    </source>
</evidence>
<dbReference type="InterPro" id="IPR027806">
    <property type="entry name" value="HARBI1_dom"/>
</dbReference>
<evidence type="ECO:0000256" key="4">
    <source>
        <dbReference type="ARBA" id="ARBA00022722"/>
    </source>
</evidence>
<keyword evidence="4" id="KW-0540">Nuclease</keyword>
<sequence length="212" mass="24062">MNSNLTFGLHVPHLKFLLTILGPNLENNLNIGRPTTSVEKQLLSVIWLLATPDSYRSVGERFDISKSTLFACFERVIDTLNSVSSKDICWPRQEELVRIKEKFKAMANINGVFAAVDGTYVPIKASSENPDVYITRKCQYAIILQVMCDSDMKFVDCFVGYPGSVHDARIFRNSNIYHLICENVNKYFPGNEFIVADKAYPVLKWCIPPDID</sequence>
<dbReference type="AlphaFoldDB" id="A0A151IV96"/>
<organism evidence="9 10">
    <name type="scientific">Trachymyrmex cornetzi</name>
    <dbReference type="NCBI Taxonomy" id="471704"/>
    <lineage>
        <taxon>Eukaryota</taxon>
        <taxon>Metazoa</taxon>
        <taxon>Ecdysozoa</taxon>
        <taxon>Arthropoda</taxon>
        <taxon>Hexapoda</taxon>
        <taxon>Insecta</taxon>
        <taxon>Pterygota</taxon>
        <taxon>Neoptera</taxon>
        <taxon>Endopterygota</taxon>
        <taxon>Hymenoptera</taxon>
        <taxon>Apocrita</taxon>
        <taxon>Aculeata</taxon>
        <taxon>Formicoidea</taxon>
        <taxon>Formicidae</taxon>
        <taxon>Myrmicinae</taxon>
        <taxon>Trachymyrmex</taxon>
    </lineage>
</organism>
<dbReference type="EMBL" id="KQ980913">
    <property type="protein sequence ID" value="KYN11466.1"/>
    <property type="molecule type" value="Genomic_DNA"/>
</dbReference>
<dbReference type="PANTHER" id="PTHR22930:SF85">
    <property type="entry name" value="GH03217P-RELATED"/>
    <property type="match status" value="1"/>
</dbReference>
<comment type="cofactor">
    <cofactor evidence="1">
        <name>a divalent metal cation</name>
        <dbReference type="ChEBI" id="CHEBI:60240"/>
    </cofactor>
</comment>
<dbReference type="GO" id="GO:0046872">
    <property type="term" value="F:metal ion binding"/>
    <property type="evidence" value="ECO:0007669"/>
    <property type="project" value="UniProtKB-KW"/>
</dbReference>
<evidence type="ECO:0000313" key="10">
    <source>
        <dbReference type="Proteomes" id="UP000078492"/>
    </source>
</evidence>
<dbReference type="STRING" id="471704.A0A151IV96"/>
<keyword evidence="10" id="KW-1185">Reference proteome</keyword>
<comment type="similarity">
    <text evidence="3">Belongs to the HARBI1 family.</text>
</comment>
<evidence type="ECO:0000256" key="2">
    <source>
        <dbReference type="ARBA" id="ARBA00004123"/>
    </source>
</evidence>
<evidence type="ECO:0000256" key="7">
    <source>
        <dbReference type="ARBA" id="ARBA00023242"/>
    </source>
</evidence>